<dbReference type="Proteomes" id="UP001164929">
    <property type="component" value="Chromosome 9"/>
</dbReference>
<dbReference type="AlphaFoldDB" id="A0AAD6MGA5"/>
<keyword evidence="2" id="KW-1185">Reference proteome</keyword>
<dbReference type="EMBL" id="JAQIZT010000009">
    <property type="protein sequence ID" value="KAJ6984796.1"/>
    <property type="molecule type" value="Genomic_DNA"/>
</dbReference>
<proteinExistence type="predicted"/>
<organism evidence="1 2">
    <name type="scientific">Populus alba x Populus x berolinensis</name>
    <dbReference type="NCBI Taxonomy" id="444605"/>
    <lineage>
        <taxon>Eukaryota</taxon>
        <taxon>Viridiplantae</taxon>
        <taxon>Streptophyta</taxon>
        <taxon>Embryophyta</taxon>
        <taxon>Tracheophyta</taxon>
        <taxon>Spermatophyta</taxon>
        <taxon>Magnoliopsida</taxon>
        <taxon>eudicotyledons</taxon>
        <taxon>Gunneridae</taxon>
        <taxon>Pentapetalae</taxon>
        <taxon>rosids</taxon>
        <taxon>fabids</taxon>
        <taxon>Malpighiales</taxon>
        <taxon>Salicaceae</taxon>
        <taxon>Saliceae</taxon>
        <taxon>Populus</taxon>
    </lineage>
</organism>
<sequence>MGEKRKDKITMGGENAKIQDLNDETWEDRTFHGQGSQISVRWHWLKTSQYLLMERST</sequence>
<reference evidence="1" key="1">
    <citation type="journal article" date="2023" name="Mol. Ecol. Resour.">
        <title>Chromosome-level genome assembly of a triploid poplar Populus alba 'Berolinensis'.</title>
        <authorList>
            <person name="Chen S."/>
            <person name="Yu Y."/>
            <person name="Wang X."/>
            <person name="Wang S."/>
            <person name="Zhang T."/>
            <person name="Zhou Y."/>
            <person name="He R."/>
            <person name="Meng N."/>
            <person name="Wang Y."/>
            <person name="Liu W."/>
            <person name="Liu Z."/>
            <person name="Liu J."/>
            <person name="Guo Q."/>
            <person name="Huang H."/>
            <person name="Sederoff R.R."/>
            <person name="Wang G."/>
            <person name="Qu G."/>
            <person name="Chen S."/>
        </authorList>
    </citation>
    <scope>NUCLEOTIDE SEQUENCE</scope>
    <source>
        <tissue evidence="1">Leaves</tissue>
    </source>
</reference>
<evidence type="ECO:0000313" key="1">
    <source>
        <dbReference type="EMBL" id="KAJ6984796.1"/>
    </source>
</evidence>
<gene>
    <name evidence="1" type="ORF">NC653_022946</name>
</gene>
<comment type="caution">
    <text evidence="1">The sequence shown here is derived from an EMBL/GenBank/DDBJ whole genome shotgun (WGS) entry which is preliminary data.</text>
</comment>
<protein>
    <submittedName>
        <fullName evidence="1">Uncharacterized protein</fullName>
    </submittedName>
</protein>
<accession>A0AAD6MGA5</accession>
<name>A0AAD6MGA5_9ROSI</name>
<evidence type="ECO:0000313" key="2">
    <source>
        <dbReference type="Proteomes" id="UP001164929"/>
    </source>
</evidence>